<name>A0A0C3HH25_OIDMZ</name>
<reference evidence="2 3" key="1">
    <citation type="submission" date="2014-04" db="EMBL/GenBank/DDBJ databases">
        <authorList>
            <consortium name="DOE Joint Genome Institute"/>
            <person name="Kuo A."/>
            <person name="Martino E."/>
            <person name="Perotto S."/>
            <person name="Kohler A."/>
            <person name="Nagy L.G."/>
            <person name="Floudas D."/>
            <person name="Copeland A."/>
            <person name="Barry K.W."/>
            <person name="Cichocki N."/>
            <person name="Veneault-Fourrey C."/>
            <person name="LaButti K."/>
            <person name="Lindquist E.A."/>
            <person name="Lipzen A."/>
            <person name="Lundell T."/>
            <person name="Morin E."/>
            <person name="Murat C."/>
            <person name="Sun H."/>
            <person name="Tunlid A."/>
            <person name="Henrissat B."/>
            <person name="Grigoriev I.V."/>
            <person name="Hibbett D.S."/>
            <person name="Martin F."/>
            <person name="Nordberg H.P."/>
            <person name="Cantor M.N."/>
            <person name="Hua S.X."/>
        </authorList>
    </citation>
    <scope>NUCLEOTIDE SEQUENCE [LARGE SCALE GENOMIC DNA]</scope>
    <source>
        <strain evidence="2 3">Zn</strain>
    </source>
</reference>
<accession>A0A0C3HH25</accession>
<dbReference type="Proteomes" id="UP000054321">
    <property type="component" value="Unassembled WGS sequence"/>
</dbReference>
<dbReference type="AlphaFoldDB" id="A0A0C3HH25"/>
<dbReference type="HOGENOM" id="CLU_754587_0_0_1"/>
<reference evidence="3" key="2">
    <citation type="submission" date="2015-01" db="EMBL/GenBank/DDBJ databases">
        <title>Evolutionary Origins and Diversification of the Mycorrhizal Mutualists.</title>
        <authorList>
            <consortium name="DOE Joint Genome Institute"/>
            <consortium name="Mycorrhizal Genomics Consortium"/>
            <person name="Kohler A."/>
            <person name="Kuo A."/>
            <person name="Nagy L.G."/>
            <person name="Floudas D."/>
            <person name="Copeland A."/>
            <person name="Barry K.W."/>
            <person name="Cichocki N."/>
            <person name="Veneault-Fourrey C."/>
            <person name="LaButti K."/>
            <person name="Lindquist E.A."/>
            <person name="Lipzen A."/>
            <person name="Lundell T."/>
            <person name="Morin E."/>
            <person name="Murat C."/>
            <person name="Riley R."/>
            <person name="Ohm R."/>
            <person name="Sun H."/>
            <person name="Tunlid A."/>
            <person name="Henrissat B."/>
            <person name="Grigoriev I.V."/>
            <person name="Hibbett D.S."/>
            <person name="Martin F."/>
        </authorList>
    </citation>
    <scope>NUCLEOTIDE SEQUENCE [LARGE SCALE GENOMIC DNA]</scope>
    <source>
        <strain evidence="3">Zn</strain>
    </source>
</reference>
<dbReference type="EMBL" id="KN832875">
    <property type="protein sequence ID" value="KIN01612.1"/>
    <property type="molecule type" value="Genomic_DNA"/>
</dbReference>
<protein>
    <submittedName>
        <fullName evidence="2">Uncharacterized protein</fullName>
    </submittedName>
</protein>
<gene>
    <name evidence="2" type="ORF">OIDMADRAFT_144292</name>
</gene>
<organism evidence="2 3">
    <name type="scientific">Oidiodendron maius (strain Zn)</name>
    <dbReference type="NCBI Taxonomy" id="913774"/>
    <lineage>
        <taxon>Eukaryota</taxon>
        <taxon>Fungi</taxon>
        <taxon>Dikarya</taxon>
        <taxon>Ascomycota</taxon>
        <taxon>Pezizomycotina</taxon>
        <taxon>Leotiomycetes</taxon>
        <taxon>Leotiomycetes incertae sedis</taxon>
        <taxon>Myxotrichaceae</taxon>
        <taxon>Oidiodendron</taxon>
    </lineage>
</organism>
<dbReference type="InParanoid" id="A0A0C3HH25"/>
<evidence type="ECO:0000313" key="2">
    <source>
        <dbReference type="EMBL" id="KIN01612.1"/>
    </source>
</evidence>
<proteinExistence type="predicted"/>
<evidence type="ECO:0000256" key="1">
    <source>
        <dbReference type="SAM" id="MobiDB-lite"/>
    </source>
</evidence>
<feature type="region of interest" description="Disordered" evidence="1">
    <location>
        <begin position="66"/>
        <end position="100"/>
    </location>
</feature>
<keyword evidence="3" id="KW-1185">Reference proteome</keyword>
<evidence type="ECO:0000313" key="3">
    <source>
        <dbReference type="Proteomes" id="UP000054321"/>
    </source>
</evidence>
<sequence>MSTPLKPTTPFTRGTEAVLNQALSNVINVYHEASADEKPGVVAEIVRFSRETLSKLHPELLDNAADATTEAEAKATKKGKPTKQGKTGGDEDAWISSDSGDDTIADADSGDEVRLAKFKSPAPNESVALIEKGVSGPLSQDLSVDRLEGIMAQFRDRLVALGEFTAKRGKKSAMFSWSEARATALANHVFTDMIGNLQDRLTPIINSYGRVDPITGGSSRTAVLASNAAMAEGYPQLVKQFCQSVARGIEMDSASSAWHLLLRQVNEYKKFQTLETLKLRAANKDEEILNFLKGRGLTTGPGIPLLECLGEDGMPLRLLCRRHNVHDFVIRVVVLAGHRNSARIEIGLVAFQETCLDVEETLIGVPD</sequence>